<name>A0AAE0WF24_9BIVA</name>
<feature type="non-terminal residue" evidence="1">
    <location>
        <position position="1"/>
    </location>
</feature>
<proteinExistence type="predicted"/>
<evidence type="ECO:0000313" key="1">
    <source>
        <dbReference type="EMBL" id="KAK3612196.1"/>
    </source>
</evidence>
<sequence length="128" mass="15106">LQEKKDRKIKGGLLSQKDLRSDLWNLMKERKLALVPCKRWMEFILGNSGDSYHSLNGGESLEMEREDMVETEPIDRDEEDVVVISRWQEQEERLVPCFATHQEDKITTLTNKHCYRCQKRPSKSKSPR</sequence>
<reference evidence="1" key="1">
    <citation type="journal article" date="2021" name="Genome Biol. Evol.">
        <title>A High-Quality Reference Genome for a Parasitic Bivalve with Doubly Uniparental Inheritance (Bivalvia: Unionida).</title>
        <authorList>
            <person name="Smith C.H."/>
        </authorList>
    </citation>
    <scope>NUCLEOTIDE SEQUENCE</scope>
    <source>
        <strain evidence="1">CHS0354</strain>
    </source>
</reference>
<gene>
    <name evidence="1" type="ORF">CHS0354_016585</name>
</gene>
<reference evidence="1" key="2">
    <citation type="journal article" date="2021" name="Genome Biol. Evol.">
        <title>Developing a high-quality reference genome for a parasitic bivalve with doubly uniparental inheritance (Bivalvia: Unionida).</title>
        <authorList>
            <person name="Smith C.H."/>
        </authorList>
    </citation>
    <scope>NUCLEOTIDE SEQUENCE</scope>
    <source>
        <strain evidence="1">CHS0354</strain>
        <tissue evidence="1">Mantle</tissue>
    </source>
</reference>
<evidence type="ECO:0000313" key="2">
    <source>
        <dbReference type="Proteomes" id="UP001195483"/>
    </source>
</evidence>
<dbReference type="Proteomes" id="UP001195483">
    <property type="component" value="Unassembled WGS sequence"/>
</dbReference>
<protein>
    <submittedName>
        <fullName evidence="1">Uncharacterized protein</fullName>
    </submittedName>
</protein>
<comment type="caution">
    <text evidence="1">The sequence shown here is derived from an EMBL/GenBank/DDBJ whole genome shotgun (WGS) entry which is preliminary data.</text>
</comment>
<keyword evidence="2" id="KW-1185">Reference proteome</keyword>
<dbReference type="AlphaFoldDB" id="A0AAE0WF24"/>
<organism evidence="1 2">
    <name type="scientific">Potamilus streckersoni</name>
    <dbReference type="NCBI Taxonomy" id="2493646"/>
    <lineage>
        <taxon>Eukaryota</taxon>
        <taxon>Metazoa</taxon>
        <taxon>Spiralia</taxon>
        <taxon>Lophotrochozoa</taxon>
        <taxon>Mollusca</taxon>
        <taxon>Bivalvia</taxon>
        <taxon>Autobranchia</taxon>
        <taxon>Heteroconchia</taxon>
        <taxon>Palaeoheterodonta</taxon>
        <taxon>Unionida</taxon>
        <taxon>Unionoidea</taxon>
        <taxon>Unionidae</taxon>
        <taxon>Ambleminae</taxon>
        <taxon>Lampsilini</taxon>
        <taxon>Potamilus</taxon>
    </lineage>
</organism>
<accession>A0AAE0WF24</accession>
<reference evidence="1" key="3">
    <citation type="submission" date="2023-05" db="EMBL/GenBank/DDBJ databases">
        <authorList>
            <person name="Smith C.H."/>
        </authorList>
    </citation>
    <scope>NUCLEOTIDE SEQUENCE</scope>
    <source>
        <strain evidence="1">CHS0354</strain>
        <tissue evidence="1">Mantle</tissue>
    </source>
</reference>
<dbReference type="EMBL" id="JAEAOA010001023">
    <property type="protein sequence ID" value="KAK3612196.1"/>
    <property type="molecule type" value="Genomic_DNA"/>
</dbReference>